<evidence type="ECO:0000259" key="3">
    <source>
        <dbReference type="Pfam" id="PF09758"/>
    </source>
</evidence>
<comment type="caution">
    <text evidence="4">The sequence shown here is derived from an EMBL/GenBank/DDBJ whole genome shotgun (WGS) entry which is preliminary data.</text>
</comment>
<dbReference type="EMBL" id="JAPFFF010000019">
    <property type="protein sequence ID" value="KAK8858036.1"/>
    <property type="molecule type" value="Genomic_DNA"/>
</dbReference>
<evidence type="ECO:0000256" key="1">
    <source>
        <dbReference type="ARBA" id="ARBA00023006"/>
    </source>
</evidence>
<keyword evidence="1" id="KW-0072">Autophagy</keyword>
<name>A0ABR2I6J6_9EUKA</name>
<feature type="domain" description="FPL" evidence="3">
    <location>
        <begin position="56"/>
        <end position="190"/>
    </location>
</feature>
<feature type="region of interest" description="Disordered" evidence="2">
    <location>
        <begin position="476"/>
        <end position="504"/>
    </location>
</feature>
<reference evidence="4 5" key="1">
    <citation type="submission" date="2024-04" db="EMBL/GenBank/DDBJ databases">
        <title>Tritrichomonas musculus Genome.</title>
        <authorList>
            <person name="Alves-Ferreira E."/>
            <person name="Grigg M."/>
            <person name="Lorenzi H."/>
            <person name="Galac M."/>
        </authorList>
    </citation>
    <scope>NUCLEOTIDE SEQUENCE [LARGE SCALE GENOMIC DNA]</scope>
    <source>
        <strain evidence="4 5">EAF2021</strain>
    </source>
</reference>
<protein>
    <recommendedName>
        <fullName evidence="3">FPL domain-containing protein</fullName>
    </recommendedName>
</protein>
<feature type="compositionally biased region" description="Low complexity" evidence="2">
    <location>
        <begin position="479"/>
        <end position="492"/>
    </location>
</feature>
<dbReference type="PANTHER" id="PTHR21481:SF0">
    <property type="entry name" value="PROTEIN CLEC16A"/>
    <property type="match status" value="1"/>
</dbReference>
<dbReference type="Proteomes" id="UP001470230">
    <property type="component" value="Unassembled WGS sequence"/>
</dbReference>
<proteinExistence type="predicted"/>
<dbReference type="PANTHER" id="PTHR21481">
    <property type="entry name" value="PROTEIN CLEC16A"/>
    <property type="match status" value="1"/>
</dbReference>
<gene>
    <name evidence="4" type="ORF">M9Y10_013136</name>
</gene>
<evidence type="ECO:0000256" key="2">
    <source>
        <dbReference type="SAM" id="MobiDB-lite"/>
    </source>
</evidence>
<feature type="compositionally biased region" description="Basic and acidic residues" evidence="2">
    <location>
        <begin position="493"/>
        <end position="503"/>
    </location>
</feature>
<sequence length="607" mass="68913">METNEDLDKIKPICLTVIKNASDDILNQFFYAIDDIPIILANSPDSFLNKLIKLNEIGVFTALSLIFDNNIKSAYQIKLLKFWDFLISTASSSDELNIIFSNNLIHKLILCSFDLTSIEILQSYITVLKEISLKAKNIDPKNLFTQSSLIKNSENSYEANECPLYSHSVNYINNADSVVSGAARFIVLNLCLIKYPPLQAYLSESSMLGPFDQLINNIGPDEFAFIVDFLNVAPLNLREYIIHKIRLKFSKCPLPLLCRGAMFLKDSPARSMLIDTLSERIFTFSVSLPLTLGILLFSLENNLILLSSAIKYGLITSPEIATFSKKPISSPCSMTFRNDIKSVLSEPLRMSLPIISFALALKCLEIINSSPPHLVIESNMSIIKEVKLIDSNKLMQILLSPPGFCRRCDLSYLLDYLNEDEKFDENEKLVLQLYETQSSICRWRKKKRFAWFTIFFVQNEDNDIIKGKKCPLENDDNSLTDLSDSSQNSNNTTEKENTKKESFRFPTSDGNFIILSFNELKLPNDRTFSTNSIYIGKKKGGLMRKSIDIITVEQMKRSRSNLFPINGSNPYLQHLEFASANVASSFESELSKIQKEIINKMIEKLET</sequence>
<dbReference type="InterPro" id="IPR039272">
    <property type="entry name" value="CLEC16A/TT9"/>
</dbReference>
<keyword evidence="5" id="KW-1185">Reference proteome</keyword>
<evidence type="ECO:0000313" key="5">
    <source>
        <dbReference type="Proteomes" id="UP001470230"/>
    </source>
</evidence>
<evidence type="ECO:0000313" key="4">
    <source>
        <dbReference type="EMBL" id="KAK8858036.1"/>
    </source>
</evidence>
<accession>A0ABR2I6J6</accession>
<dbReference type="Pfam" id="PF09758">
    <property type="entry name" value="FPL"/>
    <property type="match status" value="1"/>
</dbReference>
<dbReference type="InterPro" id="IPR019155">
    <property type="entry name" value="CLEC16A/TT9_N"/>
</dbReference>
<organism evidence="4 5">
    <name type="scientific">Tritrichomonas musculus</name>
    <dbReference type="NCBI Taxonomy" id="1915356"/>
    <lineage>
        <taxon>Eukaryota</taxon>
        <taxon>Metamonada</taxon>
        <taxon>Parabasalia</taxon>
        <taxon>Tritrichomonadida</taxon>
        <taxon>Tritrichomonadidae</taxon>
        <taxon>Tritrichomonas</taxon>
    </lineage>
</organism>